<dbReference type="Proteomes" id="UP000006287">
    <property type="component" value="Segment"/>
</dbReference>
<protein>
    <submittedName>
        <fullName evidence="1">Uncharacterized protein</fullName>
    </submittedName>
</protein>
<evidence type="ECO:0000313" key="2">
    <source>
        <dbReference type="Proteomes" id="UP000006287"/>
    </source>
</evidence>
<dbReference type="RefSeq" id="YP_006907637.1">
    <property type="nucleotide sequence ID" value="NC_018857.1"/>
</dbReference>
<organism evidence="1 2">
    <name type="scientific">Bacillus phage BPS13</name>
    <dbReference type="NCBI Taxonomy" id="1136731"/>
    <lineage>
        <taxon>Viruses</taxon>
        <taxon>Duplodnaviria</taxon>
        <taxon>Heunggongvirae</taxon>
        <taxon>Uroviricota</taxon>
        <taxon>Caudoviricetes</taxon>
        <taxon>Herelleviridae</taxon>
        <taxon>Bastillevirinae</taxon>
        <taxon>Wphvirus</taxon>
        <taxon>Wphvirus BPS13</taxon>
    </lineage>
</organism>
<reference evidence="1 2" key="1">
    <citation type="journal article" date="2012" name="FEMS Microbiol. Lett.">
        <title>Characterization of an endolysin, LysBPS13, from a Bacillus cereus bacteriophage.</title>
        <authorList>
            <person name="Park J."/>
            <person name="Yun J."/>
            <person name="Lim J.A."/>
            <person name="Kang D.H."/>
            <person name="Ryu S."/>
        </authorList>
    </citation>
    <scope>NUCLEOTIDE SEQUENCE [LARGE SCALE GENOMIC DNA]</scope>
</reference>
<evidence type="ECO:0000313" key="1">
    <source>
        <dbReference type="EMBL" id="AEZ50257.1"/>
    </source>
</evidence>
<dbReference type="GeneID" id="13828041"/>
<name>J9PU62_9CAUD</name>
<dbReference type="KEGG" id="vg:13828041"/>
<dbReference type="EMBL" id="JN654439">
    <property type="protein sequence ID" value="AEZ50257.1"/>
    <property type="molecule type" value="Genomic_DNA"/>
</dbReference>
<accession>J9PU62</accession>
<keyword evidence="2" id="KW-1185">Reference proteome</keyword>
<gene>
    <name evidence="1" type="ORF">BPS13_0078</name>
</gene>
<sequence length="123" mass="14307">MIENNKRTLKFNCKDYCEDFIEIKRERLSASTMISIVNHTLRSKVETEYILDQNEVEQLRNFLEAGKYREDFILSSFRVSINPISEEIMFFGTGVSISIDGALHDTKQKIIQLIDWTPNGGRN</sequence>
<proteinExistence type="predicted"/>